<evidence type="ECO:0000259" key="7">
    <source>
        <dbReference type="Pfam" id="PF04389"/>
    </source>
</evidence>
<evidence type="ECO:0000256" key="6">
    <source>
        <dbReference type="ARBA" id="ARBA00022833"/>
    </source>
</evidence>
<feature type="domain" description="Peptidase M28" evidence="7">
    <location>
        <begin position="196"/>
        <end position="372"/>
    </location>
</feature>
<dbReference type="PANTHER" id="PTHR12147:SF56">
    <property type="entry name" value="AMINOPEPTIDASE YDR415C-RELATED"/>
    <property type="match status" value="1"/>
</dbReference>
<evidence type="ECO:0000313" key="8">
    <source>
        <dbReference type="EMBL" id="PWJ34119.1"/>
    </source>
</evidence>
<evidence type="ECO:0000256" key="4">
    <source>
        <dbReference type="ARBA" id="ARBA00022729"/>
    </source>
</evidence>
<gene>
    <name evidence="8" type="ORF">BC781_11129</name>
</gene>
<dbReference type="RefSeq" id="WP_158281576.1">
    <property type="nucleotide sequence ID" value="NZ_QGDO01000011.1"/>
</dbReference>
<dbReference type="SUPFAM" id="SSF53187">
    <property type="entry name" value="Zn-dependent exopeptidases"/>
    <property type="match status" value="1"/>
</dbReference>
<dbReference type="Pfam" id="PF04389">
    <property type="entry name" value="Peptidase_M28"/>
    <property type="match status" value="1"/>
</dbReference>
<organism evidence="8 9">
    <name type="scientific">Sediminitomix flava</name>
    <dbReference type="NCBI Taxonomy" id="379075"/>
    <lineage>
        <taxon>Bacteria</taxon>
        <taxon>Pseudomonadati</taxon>
        <taxon>Bacteroidota</taxon>
        <taxon>Cytophagia</taxon>
        <taxon>Cytophagales</taxon>
        <taxon>Flammeovirgaceae</taxon>
        <taxon>Sediminitomix</taxon>
    </lineage>
</organism>
<dbReference type="GO" id="GO:0004177">
    <property type="term" value="F:aminopeptidase activity"/>
    <property type="evidence" value="ECO:0007669"/>
    <property type="project" value="UniProtKB-KW"/>
</dbReference>
<sequence length="397" mass="45395">MKAVKKHIKYLCSRKLHGRGYTFQGSDKAAEYIFNFYKSRSLKSYTDSYFQEFPLSINTFPLKPKLKIDDKKLKVGRDYIPVSTSANGEAITNLLFLADSIFENPPNDLSHLNLEDHALVISDNYANKLFTLPKSFVSQLIRAKALIFSTDKLTMGVGRYQLPIPQFYILEKHIKDGAKIDFELKTEFKEDYLSKNVIGYIEGSSKNDSSIVFSAHYDHLGSIGKKVYFPGGNDNASGVAMMLELIDFYTKNPPKYNVVFMAFGAEEVGLIGSKYYVSHPLFPLEKIRFLINIDLMASGEEGMTAVNGSIFKKEFEAIKRINDKHSYLPLINARGKAANSDHYFFTETGVPSFFFYLMGNWKNYHDIYDTRKLPLNRFSETFQLIVDFEEYLESGKI</sequence>
<proteinExistence type="predicted"/>
<keyword evidence="6" id="KW-0862">Zinc</keyword>
<reference evidence="8 9" key="1">
    <citation type="submission" date="2018-03" db="EMBL/GenBank/DDBJ databases">
        <title>Genomic Encyclopedia of Archaeal and Bacterial Type Strains, Phase II (KMG-II): from individual species to whole genera.</title>
        <authorList>
            <person name="Goeker M."/>
        </authorList>
    </citation>
    <scope>NUCLEOTIDE SEQUENCE [LARGE SCALE GENOMIC DNA]</scope>
    <source>
        <strain evidence="8 9">DSM 28229</strain>
    </source>
</reference>
<name>A0A315YWA2_SEDFL</name>
<evidence type="ECO:0000256" key="2">
    <source>
        <dbReference type="ARBA" id="ARBA00022670"/>
    </source>
</evidence>
<keyword evidence="9" id="KW-1185">Reference proteome</keyword>
<dbReference type="GO" id="GO:0046872">
    <property type="term" value="F:metal ion binding"/>
    <property type="evidence" value="ECO:0007669"/>
    <property type="project" value="UniProtKB-KW"/>
</dbReference>
<dbReference type="InterPro" id="IPR045175">
    <property type="entry name" value="M28_fam"/>
</dbReference>
<keyword evidence="2" id="KW-0645">Protease</keyword>
<keyword evidence="5" id="KW-0378">Hydrolase</keyword>
<comment type="caution">
    <text evidence="8">The sequence shown here is derived from an EMBL/GenBank/DDBJ whole genome shotgun (WGS) entry which is preliminary data.</text>
</comment>
<keyword evidence="3" id="KW-0479">Metal-binding</keyword>
<dbReference type="GO" id="GO:0006508">
    <property type="term" value="P:proteolysis"/>
    <property type="evidence" value="ECO:0007669"/>
    <property type="project" value="UniProtKB-KW"/>
</dbReference>
<evidence type="ECO:0000256" key="5">
    <source>
        <dbReference type="ARBA" id="ARBA00022801"/>
    </source>
</evidence>
<dbReference type="Proteomes" id="UP000245535">
    <property type="component" value="Unassembled WGS sequence"/>
</dbReference>
<protein>
    <submittedName>
        <fullName evidence="8">Peptidase M28-like protein</fullName>
    </submittedName>
</protein>
<keyword evidence="1" id="KW-0031">Aminopeptidase</keyword>
<dbReference type="Gene3D" id="3.40.630.10">
    <property type="entry name" value="Zn peptidases"/>
    <property type="match status" value="1"/>
</dbReference>
<accession>A0A315YWA2</accession>
<keyword evidence="4" id="KW-0732">Signal</keyword>
<evidence type="ECO:0000256" key="1">
    <source>
        <dbReference type="ARBA" id="ARBA00022438"/>
    </source>
</evidence>
<dbReference type="EMBL" id="QGDO01000011">
    <property type="protein sequence ID" value="PWJ34119.1"/>
    <property type="molecule type" value="Genomic_DNA"/>
</dbReference>
<dbReference type="OrthoDB" id="844214at2"/>
<evidence type="ECO:0000256" key="3">
    <source>
        <dbReference type="ARBA" id="ARBA00022723"/>
    </source>
</evidence>
<dbReference type="GO" id="GO:0008235">
    <property type="term" value="F:metalloexopeptidase activity"/>
    <property type="evidence" value="ECO:0007669"/>
    <property type="project" value="InterPro"/>
</dbReference>
<dbReference type="PANTHER" id="PTHR12147">
    <property type="entry name" value="METALLOPEPTIDASE M28 FAMILY MEMBER"/>
    <property type="match status" value="1"/>
</dbReference>
<dbReference type="InterPro" id="IPR007484">
    <property type="entry name" value="Peptidase_M28"/>
</dbReference>
<dbReference type="AlphaFoldDB" id="A0A315YWA2"/>
<evidence type="ECO:0000313" key="9">
    <source>
        <dbReference type="Proteomes" id="UP000245535"/>
    </source>
</evidence>